<organism evidence="3 4">
    <name type="scientific">Microvirga alba</name>
    <dbReference type="NCBI Taxonomy" id="2791025"/>
    <lineage>
        <taxon>Bacteria</taxon>
        <taxon>Pseudomonadati</taxon>
        <taxon>Pseudomonadota</taxon>
        <taxon>Alphaproteobacteria</taxon>
        <taxon>Hyphomicrobiales</taxon>
        <taxon>Methylobacteriaceae</taxon>
        <taxon>Microvirga</taxon>
    </lineage>
</organism>
<feature type="domain" description="GFO/IDH/MocA-like oxidoreductase" evidence="2">
    <location>
        <begin position="129"/>
        <end position="238"/>
    </location>
</feature>
<dbReference type="Gene3D" id="3.30.360.10">
    <property type="entry name" value="Dihydrodipicolinate Reductase, domain 2"/>
    <property type="match status" value="1"/>
</dbReference>
<evidence type="ECO:0000259" key="2">
    <source>
        <dbReference type="Pfam" id="PF22725"/>
    </source>
</evidence>
<dbReference type="PANTHER" id="PTHR43377">
    <property type="entry name" value="BILIVERDIN REDUCTASE A"/>
    <property type="match status" value="1"/>
</dbReference>
<sequence length="348" mass="38237">MIGIGIIGYGYWGPNLARCVMEADGCVVASIADQSAAARARAASRYGSARIEEDWRTLVSDPRVDAVVVATPTRIHFELAFAALKAGKHVLVEKPMAATSREASILIEEAEKRGLVLMVDHTFVYTGAVQKIRDLVVTGVIGDCYYYDSTRINLGLFQRDVNVIWDLAVHDLAIMDFALGVRPLAVSATGAGHIKGSPENMAHITFYLDGGATAHLNVNWLAPVKIRRTLIGGSRRMIVYDDVEPSEKVKVYDRGVYHGNEADDPDQREDVYRMLLSYRMGDVWTPQLPVKEALLSEVEHFVQCIDSRTTPLTSGASGLRVVTMLEGASQSLRQRGHPVELADMRHAS</sequence>
<evidence type="ECO:0000313" key="4">
    <source>
        <dbReference type="Proteomes" id="UP000599312"/>
    </source>
</evidence>
<reference evidence="3" key="1">
    <citation type="submission" date="2020-11" db="EMBL/GenBank/DDBJ databases">
        <authorList>
            <person name="Kim M.K."/>
        </authorList>
    </citation>
    <scope>NUCLEOTIDE SEQUENCE</scope>
    <source>
        <strain evidence="3">BT350</strain>
    </source>
</reference>
<evidence type="ECO:0000259" key="1">
    <source>
        <dbReference type="Pfam" id="PF01408"/>
    </source>
</evidence>
<accession>A0A931BQP7</accession>
<dbReference type="InterPro" id="IPR055170">
    <property type="entry name" value="GFO_IDH_MocA-like_dom"/>
</dbReference>
<dbReference type="AlphaFoldDB" id="A0A931BQP7"/>
<dbReference type="InterPro" id="IPR000683">
    <property type="entry name" value="Gfo/Idh/MocA-like_OxRdtase_N"/>
</dbReference>
<gene>
    <name evidence="3" type="ORF">I2H38_11000</name>
</gene>
<name>A0A931BQP7_9HYPH</name>
<dbReference type="Gene3D" id="3.40.50.720">
    <property type="entry name" value="NAD(P)-binding Rossmann-like Domain"/>
    <property type="match status" value="1"/>
</dbReference>
<dbReference type="Pfam" id="PF01408">
    <property type="entry name" value="GFO_IDH_MocA"/>
    <property type="match status" value="1"/>
</dbReference>
<proteinExistence type="predicted"/>
<dbReference type="RefSeq" id="WP_196271888.1">
    <property type="nucleotide sequence ID" value="NZ_JADQDO010000004.1"/>
</dbReference>
<dbReference type="Pfam" id="PF22725">
    <property type="entry name" value="GFO_IDH_MocA_C3"/>
    <property type="match status" value="1"/>
</dbReference>
<protein>
    <submittedName>
        <fullName evidence="3">Gfo/Idh/MocA family oxidoreductase</fullName>
    </submittedName>
</protein>
<feature type="domain" description="Gfo/Idh/MocA-like oxidoreductase N-terminal" evidence="1">
    <location>
        <begin position="3"/>
        <end position="121"/>
    </location>
</feature>
<evidence type="ECO:0000313" key="3">
    <source>
        <dbReference type="EMBL" id="MBF9233904.1"/>
    </source>
</evidence>
<dbReference type="InterPro" id="IPR036291">
    <property type="entry name" value="NAD(P)-bd_dom_sf"/>
</dbReference>
<dbReference type="GO" id="GO:0000166">
    <property type="term" value="F:nucleotide binding"/>
    <property type="evidence" value="ECO:0007669"/>
    <property type="project" value="InterPro"/>
</dbReference>
<comment type="caution">
    <text evidence="3">The sequence shown here is derived from an EMBL/GenBank/DDBJ whole genome shotgun (WGS) entry which is preliminary data.</text>
</comment>
<keyword evidence="4" id="KW-1185">Reference proteome</keyword>
<dbReference type="SUPFAM" id="SSF55347">
    <property type="entry name" value="Glyceraldehyde-3-phosphate dehydrogenase-like, C-terminal domain"/>
    <property type="match status" value="1"/>
</dbReference>
<dbReference type="EMBL" id="JADQDO010000004">
    <property type="protein sequence ID" value="MBF9233904.1"/>
    <property type="molecule type" value="Genomic_DNA"/>
</dbReference>
<dbReference type="SUPFAM" id="SSF51735">
    <property type="entry name" value="NAD(P)-binding Rossmann-fold domains"/>
    <property type="match status" value="1"/>
</dbReference>
<dbReference type="PANTHER" id="PTHR43377:SF6">
    <property type="entry name" value="GFO_IDH_MOCA-LIKE OXIDOREDUCTASE N-TERMINAL DOMAIN-CONTAINING PROTEIN"/>
    <property type="match status" value="1"/>
</dbReference>
<dbReference type="InterPro" id="IPR051450">
    <property type="entry name" value="Gfo/Idh/MocA_Oxidoreductases"/>
</dbReference>
<dbReference type="Proteomes" id="UP000599312">
    <property type="component" value="Unassembled WGS sequence"/>
</dbReference>